<dbReference type="InterPro" id="IPR016169">
    <property type="entry name" value="FAD-bd_PCMH_sub2"/>
</dbReference>
<dbReference type="EMBL" id="CP136865">
    <property type="protein sequence ID" value="WOJ98262.1"/>
    <property type="molecule type" value="Genomic_DNA"/>
</dbReference>
<dbReference type="Gene3D" id="3.30.43.10">
    <property type="entry name" value="Uridine Diphospho-n-acetylenolpyruvylglucosamine Reductase, domain 2"/>
    <property type="match status" value="1"/>
</dbReference>
<protein>
    <submittedName>
        <fullName evidence="4">FAD-binding oxidoreductase</fullName>
    </submittedName>
</protein>
<dbReference type="RefSeq" id="WP_407329551.1">
    <property type="nucleotide sequence ID" value="NZ_CP136865.1"/>
</dbReference>
<dbReference type="InterPro" id="IPR016170">
    <property type="entry name" value="Cytok_DH_C_sf"/>
</dbReference>
<sequence length="544" mass="60206">MTADLSSTAELPENLDAAIAAFQKLLGDSNVAIDAGTLADYGTATFRENRVVPAVLRPGSIEEVQAILRIANEHVVPVYPISTGLNTGYGSKLPAKSGCVIMELKRLDQIVEYNAELGYVRVQPGVTQRMLFDFLTAQNAPFWIDVTGGSSHHSMVGNIAERGFGHTAFSDHFAHVGGFQVVLPQGDLLRTGFGQYENAQAVDVYRWGVGPHYDGLFTQSNLGVIVEATIWLMPKPDYMQFFSCKVESDADLPKLIEALKPLRLDGTIKSAMHIGNDYKMIAAIQSYPFDAANGETPLPKHVLDAKSKEWDCGVWNVSGALYGTRSEVRAARGRIKKALRGKVHRLMFMDELLLKLAQTFAKPYQMITGTNLPELMKMLKPVFGMTKGEPSDGMLPSNYWRKPQMPEASGDLSPEKDGCGVMWIAPIAPNSGEHAEAIWKIVHDTMISHRFEPAVSITMLTERTIDCVVNIAYDRDVEGEDERAMACHDEMLEQFCDAGYYPYRLGIQTVGKMPPRTEAYETFMNGIRMQLDPRGILAPGRYLD</sequence>
<feature type="domain" description="FAD-binding PCMH-type" evidence="3">
    <location>
        <begin position="48"/>
        <end position="235"/>
    </location>
</feature>
<reference evidence="4 5" key="1">
    <citation type="submission" date="2023-10" db="EMBL/GenBank/DDBJ databases">
        <title>Two novel species belonging to the OM43/NOR5 clade.</title>
        <authorList>
            <person name="Park M."/>
        </authorList>
    </citation>
    <scope>NUCLEOTIDE SEQUENCE [LARGE SCALE GENOMIC DNA]</scope>
    <source>
        <strain evidence="4 5">IMCC45268</strain>
    </source>
</reference>
<dbReference type="InterPro" id="IPR006094">
    <property type="entry name" value="Oxid_FAD_bind_N"/>
</dbReference>
<dbReference type="InterPro" id="IPR016164">
    <property type="entry name" value="FAD-linked_Oxase-like_C"/>
</dbReference>
<evidence type="ECO:0000259" key="3">
    <source>
        <dbReference type="PROSITE" id="PS51387"/>
    </source>
</evidence>
<dbReference type="InterPro" id="IPR016167">
    <property type="entry name" value="FAD-bd_PCMH_sub1"/>
</dbReference>
<dbReference type="PANTHER" id="PTHR11748:SF114">
    <property type="entry name" value="ARYL-ALCOHOL OXIDASE VANILLYL-ALCOHOL OXIDASE (AFU_ORTHOLOGUE AFUA_3G09500)-RELATED"/>
    <property type="match status" value="1"/>
</dbReference>
<dbReference type="PROSITE" id="PS51387">
    <property type="entry name" value="FAD_PCMH"/>
    <property type="match status" value="1"/>
</dbReference>
<keyword evidence="1" id="KW-0285">Flavoprotein</keyword>
<keyword evidence="2" id="KW-0274">FAD</keyword>
<dbReference type="InterPro" id="IPR016166">
    <property type="entry name" value="FAD-bd_PCMH"/>
</dbReference>
<proteinExistence type="predicted"/>
<dbReference type="PANTHER" id="PTHR11748">
    <property type="entry name" value="D-LACTATE DEHYDROGENASE"/>
    <property type="match status" value="1"/>
</dbReference>
<keyword evidence="5" id="KW-1185">Reference proteome</keyword>
<dbReference type="SUPFAM" id="SSF55103">
    <property type="entry name" value="FAD-linked oxidases, C-terminal domain"/>
    <property type="match status" value="1"/>
</dbReference>
<dbReference type="Gene3D" id="3.40.462.10">
    <property type="entry name" value="FAD-linked oxidases, C-terminal domain"/>
    <property type="match status" value="1"/>
</dbReference>
<accession>A0ABZ0IFF4</accession>
<dbReference type="InterPro" id="IPR036318">
    <property type="entry name" value="FAD-bd_PCMH-like_sf"/>
</dbReference>
<evidence type="ECO:0000313" key="4">
    <source>
        <dbReference type="EMBL" id="WOJ98262.1"/>
    </source>
</evidence>
<dbReference type="Gene3D" id="3.30.465.10">
    <property type="match status" value="1"/>
</dbReference>
<name>A0ABZ0IFF4_9GAMM</name>
<evidence type="ECO:0000256" key="1">
    <source>
        <dbReference type="ARBA" id="ARBA00022630"/>
    </source>
</evidence>
<dbReference type="SUPFAM" id="SSF56176">
    <property type="entry name" value="FAD-binding/transporter-associated domain-like"/>
    <property type="match status" value="1"/>
</dbReference>
<evidence type="ECO:0000313" key="5">
    <source>
        <dbReference type="Proteomes" id="UP001626549"/>
    </source>
</evidence>
<evidence type="ECO:0000256" key="2">
    <source>
        <dbReference type="ARBA" id="ARBA00022827"/>
    </source>
</evidence>
<dbReference type="Pfam" id="PF01565">
    <property type="entry name" value="FAD_binding_4"/>
    <property type="match status" value="1"/>
</dbReference>
<dbReference type="Proteomes" id="UP001626549">
    <property type="component" value="Chromosome"/>
</dbReference>
<organism evidence="4 5">
    <name type="scientific">Congregibacter brevis</name>
    <dbReference type="NCBI Taxonomy" id="3081201"/>
    <lineage>
        <taxon>Bacteria</taxon>
        <taxon>Pseudomonadati</taxon>
        <taxon>Pseudomonadota</taxon>
        <taxon>Gammaproteobacteria</taxon>
        <taxon>Cellvibrionales</taxon>
        <taxon>Halieaceae</taxon>
        <taxon>Congregibacter</taxon>
    </lineage>
</organism>
<gene>
    <name evidence="4" type="ORF">R0137_06755</name>
</gene>